<keyword evidence="4 6" id="KW-1133">Transmembrane helix</keyword>
<keyword evidence="5 6" id="KW-0472">Membrane</keyword>
<evidence type="ECO:0000256" key="2">
    <source>
        <dbReference type="ARBA" id="ARBA00022679"/>
    </source>
</evidence>
<comment type="subcellular location">
    <subcellularLocation>
        <location evidence="1">Membrane</location>
        <topology evidence="1">Multi-pass membrane protein</topology>
    </subcellularLocation>
</comment>
<evidence type="ECO:0000256" key="4">
    <source>
        <dbReference type="ARBA" id="ARBA00022989"/>
    </source>
</evidence>
<feature type="transmembrane region" description="Helical" evidence="6">
    <location>
        <begin position="137"/>
        <end position="155"/>
    </location>
</feature>
<dbReference type="Proteomes" id="UP000192674">
    <property type="component" value="Unassembled WGS sequence"/>
</dbReference>
<keyword evidence="3 6" id="KW-0812">Transmembrane</keyword>
<dbReference type="AlphaFoldDB" id="A0A1Y5Y517"/>
<keyword evidence="2 7" id="KW-0808">Transferase</keyword>
<dbReference type="EMBL" id="FWXV01000012">
    <property type="protein sequence ID" value="SMD25863.1"/>
    <property type="molecule type" value="Genomic_DNA"/>
</dbReference>
<dbReference type="Pfam" id="PF01040">
    <property type="entry name" value="UbiA"/>
    <property type="match status" value="1"/>
</dbReference>
<evidence type="ECO:0000313" key="7">
    <source>
        <dbReference type="EMBL" id="SMD25863.1"/>
    </source>
</evidence>
<dbReference type="InterPro" id="IPR000537">
    <property type="entry name" value="UbiA_prenyltransferase"/>
</dbReference>
<dbReference type="GO" id="GO:0009234">
    <property type="term" value="P:menaquinone biosynthetic process"/>
    <property type="evidence" value="ECO:0007669"/>
    <property type="project" value="TreeGrafter"/>
</dbReference>
<dbReference type="GO" id="GO:0004659">
    <property type="term" value="F:prenyltransferase activity"/>
    <property type="evidence" value="ECO:0007669"/>
    <property type="project" value="InterPro"/>
</dbReference>
<feature type="transmembrane region" description="Helical" evidence="6">
    <location>
        <begin position="21"/>
        <end position="38"/>
    </location>
</feature>
<dbReference type="OrthoDB" id="4545177at2"/>
<reference evidence="7 8" key="1">
    <citation type="submission" date="2017-04" db="EMBL/GenBank/DDBJ databases">
        <authorList>
            <person name="Afonso C.L."/>
            <person name="Miller P.J."/>
            <person name="Scott M.A."/>
            <person name="Spackman E."/>
            <person name="Goraichik I."/>
            <person name="Dimitrov K.M."/>
            <person name="Suarez D.L."/>
            <person name="Swayne D.E."/>
        </authorList>
    </citation>
    <scope>NUCLEOTIDE SEQUENCE [LARGE SCALE GENOMIC DNA]</scope>
    <source>
        <strain evidence="7 8">DSM 43828</strain>
    </source>
</reference>
<evidence type="ECO:0000256" key="6">
    <source>
        <dbReference type="SAM" id="Phobius"/>
    </source>
</evidence>
<feature type="transmembrane region" description="Helical" evidence="6">
    <location>
        <begin position="113"/>
        <end position="131"/>
    </location>
</feature>
<feature type="transmembrane region" description="Helical" evidence="6">
    <location>
        <begin position="167"/>
        <end position="184"/>
    </location>
</feature>
<dbReference type="PANTHER" id="PTHR13929:SF0">
    <property type="entry name" value="UBIA PRENYLTRANSFERASE DOMAIN-CONTAINING PROTEIN 1"/>
    <property type="match status" value="1"/>
</dbReference>
<accession>A0A1Y5Y517</accession>
<feature type="transmembrane region" description="Helical" evidence="6">
    <location>
        <begin position="294"/>
        <end position="315"/>
    </location>
</feature>
<name>A0A1Y5Y517_KIBAR</name>
<dbReference type="PANTHER" id="PTHR13929">
    <property type="entry name" value="1,4-DIHYDROXY-2-NAPHTHOATE OCTAPRENYLTRANSFERASE"/>
    <property type="match status" value="1"/>
</dbReference>
<sequence length="316" mass="34152">MTAQVSPVTGAVSAYARLVKYRFVLDFLLCLIVGWTALEVSSRLTGDTLLTLLFFALGEIGVLSAVMALDDVTGIEDGSDDANYLGTDQTALRPVKRKPLLTGELTVQQARRFGYLALAWGAAWWALAIAYTPHESLWVIVVTVLLLVLSVQYSWGLKLSYYGLGEAVLLYSASAFVLAPYGLVTGELNTLILVEALLFGFGQLLIAGYSNTNDISGDAAVGRRTVAVLTSPLGNRVFLGALTTANLLVVVVPVLAGLLPWWWLLVLAPFMAVRLLQYGAFLRNGDPLIARGRGITAFRTVVACMIVFNLLHLGLW</sequence>
<evidence type="ECO:0000256" key="5">
    <source>
        <dbReference type="ARBA" id="ARBA00023136"/>
    </source>
</evidence>
<feature type="transmembrane region" description="Helical" evidence="6">
    <location>
        <begin position="233"/>
        <end position="255"/>
    </location>
</feature>
<dbReference type="RefSeq" id="WP_084433687.1">
    <property type="nucleotide sequence ID" value="NZ_FWXV01000012.1"/>
</dbReference>
<keyword evidence="8" id="KW-1185">Reference proteome</keyword>
<evidence type="ECO:0000313" key="8">
    <source>
        <dbReference type="Proteomes" id="UP000192674"/>
    </source>
</evidence>
<dbReference type="GO" id="GO:0042371">
    <property type="term" value="P:vitamin K biosynthetic process"/>
    <property type="evidence" value="ECO:0007669"/>
    <property type="project" value="TreeGrafter"/>
</dbReference>
<feature type="transmembrane region" description="Helical" evidence="6">
    <location>
        <begin position="50"/>
        <end position="69"/>
    </location>
</feature>
<proteinExistence type="predicted"/>
<organism evidence="7 8">
    <name type="scientific">Kibdelosporangium aridum</name>
    <dbReference type="NCBI Taxonomy" id="2030"/>
    <lineage>
        <taxon>Bacteria</taxon>
        <taxon>Bacillati</taxon>
        <taxon>Actinomycetota</taxon>
        <taxon>Actinomycetes</taxon>
        <taxon>Pseudonocardiales</taxon>
        <taxon>Pseudonocardiaceae</taxon>
        <taxon>Kibdelosporangium</taxon>
    </lineage>
</organism>
<feature type="transmembrane region" description="Helical" evidence="6">
    <location>
        <begin position="190"/>
        <end position="212"/>
    </location>
</feature>
<feature type="transmembrane region" description="Helical" evidence="6">
    <location>
        <begin position="261"/>
        <end position="282"/>
    </location>
</feature>
<protein>
    <submittedName>
        <fullName evidence="7">1,4-dihydroxy-2-naphthoate octaprenyltransferase</fullName>
    </submittedName>
</protein>
<gene>
    <name evidence="7" type="ORF">SAMN05661093_09441</name>
</gene>
<evidence type="ECO:0000256" key="1">
    <source>
        <dbReference type="ARBA" id="ARBA00004141"/>
    </source>
</evidence>
<evidence type="ECO:0000256" key="3">
    <source>
        <dbReference type="ARBA" id="ARBA00022692"/>
    </source>
</evidence>
<dbReference type="InterPro" id="IPR026046">
    <property type="entry name" value="UBIAD1"/>
</dbReference>
<dbReference type="GO" id="GO:0016020">
    <property type="term" value="C:membrane"/>
    <property type="evidence" value="ECO:0007669"/>
    <property type="project" value="UniProtKB-SubCell"/>
</dbReference>